<evidence type="ECO:0000313" key="2">
    <source>
        <dbReference type="EMBL" id="GHI70396.1"/>
    </source>
</evidence>
<name>A0ABQ3SQK5_9ACTN</name>
<evidence type="ECO:0000313" key="3">
    <source>
        <dbReference type="Proteomes" id="UP000613974"/>
    </source>
</evidence>
<feature type="transmembrane region" description="Helical" evidence="1">
    <location>
        <begin position="64"/>
        <end position="86"/>
    </location>
</feature>
<protein>
    <recommendedName>
        <fullName evidence="4">Integral membrane protein</fullName>
    </recommendedName>
</protein>
<comment type="caution">
    <text evidence="2">The sequence shown here is derived from an EMBL/GenBank/DDBJ whole genome shotgun (WGS) entry which is preliminary data.</text>
</comment>
<keyword evidence="3" id="KW-1185">Reference proteome</keyword>
<gene>
    <name evidence="2" type="ORF">Snoj_43140</name>
</gene>
<accession>A0ABQ3SQK5</accession>
<reference evidence="3" key="1">
    <citation type="submission" date="2023-07" db="EMBL/GenBank/DDBJ databases">
        <title>Whole genome shotgun sequence of Streptomyces nojiriensis NBRC 13794.</title>
        <authorList>
            <person name="Komaki H."/>
            <person name="Tamura T."/>
        </authorList>
    </citation>
    <scope>NUCLEOTIDE SEQUENCE [LARGE SCALE GENOMIC DNA]</scope>
    <source>
        <strain evidence="3">NBRC 13794</strain>
    </source>
</reference>
<feature type="transmembrane region" description="Helical" evidence="1">
    <location>
        <begin position="169"/>
        <end position="193"/>
    </location>
</feature>
<dbReference type="RefSeq" id="WP_202186048.1">
    <property type="nucleotide sequence ID" value="NZ_BMRL01000002.1"/>
</dbReference>
<keyword evidence="1" id="KW-0472">Membrane</keyword>
<feature type="transmembrane region" description="Helical" evidence="1">
    <location>
        <begin position="106"/>
        <end position="125"/>
    </location>
</feature>
<sequence>MSAAADATATATATVRRSGRDAELLQLPSWCGTAAASLAVCVGWAATTWIALHLRADVTLHTVALFVHLASLVLGFGAVLAIDYYGALWLTGRKTLREVLDFTAPLHIPVWAGLGGLLFSGAFLHPDLSSPLTCVKLGLVLVLSLNGVQASVLHQRLAAVDGGPVGRRLMIRGGVTASVSQAAWWGAVAIGFLNSRH</sequence>
<keyword evidence="1" id="KW-0812">Transmembrane</keyword>
<dbReference type="GeneID" id="95588622"/>
<feature type="transmembrane region" description="Helical" evidence="1">
    <location>
        <begin position="27"/>
        <end position="52"/>
    </location>
</feature>
<dbReference type="EMBL" id="BNEC01000005">
    <property type="protein sequence ID" value="GHI70396.1"/>
    <property type="molecule type" value="Genomic_DNA"/>
</dbReference>
<keyword evidence="1" id="KW-1133">Transmembrane helix</keyword>
<organism evidence="2 3">
    <name type="scientific">Streptomyces nojiriensis</name>
    <dbReference type="NCBI Taxonomy" id="66374"/>
    <lineage>
        <taxon>Bacteria</taxon>
        <taxon>Bacillati</taxon>
        <taxon>Actinomycetota</taxon>
        <taxon>Actinomycetes</taxon>
        <taxon>Kitasatosporales</taxon>
        <taxon>Streptomycetaceae</taxon>
        <taxon>Streptomyces</taxon>
    </lineage>
</organism>
<evidence type="ECO:0008006" key="4">
    <source>
        <dbReference type="Google" id="ProtNLM"/>
    </source>
</evidence>
<feature type="transmembrane region" description="Helical" evidence="1">
    <location>
        <begin position="137"/>
        <end position="157"/>
    </location>
</feature>
<dbReference type="Proteomes" id="UP000613974">
    <property type="component" value="Unassembled WGS sequence"/>
</dbReference>
<proteinExistence type="predicted"/>
<evidence type="ECO:0000256" key="1">
    <source>
        <dbReference type="SAM" id="Phobius"/>
    </source>
</evidence>